<sequence length="97" mass="11448">HMFVVVGSYMQIILHNLSHDDLSNYRYRNWAWNVKHCLLDSFNTTTIHGTHCASMIDIYKFQSVFLSFWILQTNSHHAYILTMHTFSPCLHILTMST</sequence>
<dbReference type="AlphaFoldDB" id="A0A0B7A024"/>
<protein>
    <submittedName>
        <fullName evidence="1">Uncharacterized protein</fullName>
    </submittedName>
</protein>
<reference evidence="1" key="1">
    <citation type="submission" date="2014-12" db="EMBL/GenBank/DDBJ databases">
        <title>Insight into the proteome of Arion vulgaris.</title>
        <authorList>
            <person name="Aradska J."/>
            <person name="Bulat T."/>
            <person name="Smidak R."/>
            <person name="Sarate P."/>
            <person name="Gangsoo J."/>
            <person name="Sialana F."/>
            <person name="Bilban M."/>
            <person name="Lubec G."/>
        </authorList>
    </citation>
    <scope>NUCLEOTIDE SEQUENCE</scope>
    <source>
        <tissue evidence="1">Skin</tissue>
    </source>
</reference>
<organism evidence="1">
    <name type="scientific">Arion vulgaris</name>
    <dbReference type="NCBI Taxonomy" id="1028688"/>
    <lineage>
        <taxon>Eukaryota</taxon>
        <taxon>Metazoa</taxon>
        <taxon>Spiralia</taxon>
        <taxon>Lophotrochozoa</taxon>
        <taxon>Mollusca</taxon>
        <taxon>Gastropoda</taxon>
        <taxon>Heterobranchia</taxon>
        <taxon>Euthyneura</taxon>
        <taxon>Panpulmonata</taxon>
        <taxon>Eupulmonata</taxon>
        <taxon>Stylommatophora</taxon>
        <taxon>Helicina</taxon>
        <taxon>Arionoidea</taxon>
        <taxon>Arionidae</taxon>
        <taxon>Arion</taxon>
    </lineage>
</organism>
<proteinExistence type="predicted"/>
<feature type="non-terminal residue" evidence="1">
    <location>
        <position position="97"/>
    </location>
</feature>
<dbReference type="EMBL" id="HACG01027394">
    <property type="protein sequence ID" value="CEK74259.1"/>
    <property type="molecule type" value="Transcribed_RNA"/>
</dbReference>
<accession>A0A0B7A024</accession>
<gene>
    <name evidence="1" type="primary">ORF90310</name>
</gene>
<name>A0A0B7A024_9EUPU</name>
<feature type="non-terminal residue" evidence="1">
    <location>
        <position position="1"/>
    </location>
</feature>
<evidence type="ECO:0000313" key="1">
    <source>
        <dbReference type="EMBL" id="CEK74259.1"/>
    </source>
</evidence>